<dbReference type="HAMAP" id="MF_01974">
    <property type="entry name" value="MetAP_1"/>
    <property type="match status" value="1"/>
</dbReference>
<feature type="binding site" evidence="6">
    <location>
        <position position="242"/>
    </location>
    <ligand>
        <name>a divalent metal cation</name>
        <dbReference type="ChEBI" id="CHEBI:60240"/>
        <label>2</label>
        <note>catalytic</note>
    </ligand>
</feature>
<dbReference type="EC" id="3.4.11.18" evidence="6 7"/>
<evidence type="ECO:0000256" key="3">
    <source>
        <dbReference type="ARBA" id="ARBA00022670"/>
    </source>
</evidence>
<dbReference type="PANTHER" id="PTHR43330:SF16">
    <property type="entry name" value="METHIONINE AMINOPEPTIDASE 2"/>
    <property type="match status" value="1"/>
</dbReference>
<protein>
    <recommendedName>
        <fullName evidence="6 7">Methionine aminopeptidase</fullName>
        <shortName evidence="6">MAP</shortName>
        <shortName evidence="6">MetAP</shortName>
        <ecNumber evidence="6 7">3.4.11.18</ecNumber>
    </recommendedName>
    <alternativeName>
        <fullName evidence="6">Peptidase M</fullName>
    </alternativeName>
</protein>
<accession>A0ABQ2M598</accession>
<feature type="compositionally biased region" description="Low complexity" evidence="8">
    <location>
        <begin position="24"/>
        <end position="36"/>
    </location>
</feature>
<comment type="cofactor">
    <cofactor evidence="6">
        <name>Co(2+)</name>
        <dbReference type="ChEBI" id="CHEBI:48828"/>
    </cofactor>
    <cofactor evidence="6">
        <name>Zn(2+)</name>
        <dbReference type="ChEBI" id="CHEBI:29105"/>
    </cofactor>
    <cofactor evidence="6">
        <name>Mn(2+)</name>
        <dbReference type="ChEBI" id="CHEBI:29035"/>
    </cofactor>
    <cofactor evidence="6">
        <name>Fe(2+)</name>
        <dbReference type="ChEBI" id="CHEBI:29033"/>
    </cofactor>
    <text evidence="6">Binds 2 divalent metal cations per subunit. Has a high-affinity and a low affinity metal-binding site. The true nature of the physiological cofactor is under debate. The enzyme is active with cobalt, zinc, manganese or divalent iron ions. Most likely, methionine aminopeptidases function as mononuclear Fe(2+)-metalloproteases under physiological conditions, and the catalytically relevant metal-binding site has been assigned to the histidine-containing high-affinity site.</text>
</comment>
<dbReference type="Proteomes" id="UP000642509">
    <property type="component" value="Unassembled WGS sequence"/>
</dbReference>
<feature type="binding site" evidence="6">
    <location>
        <position position="249"/>
    </location>
    <ligand>
        <name>substrate</name>
    </ligand>
</feature>
<dbReference type="RefSeq" id="WP_188806281.1">
    <property type="nucleotide sequence ID" value="NZ_BAAAOU010000009.1"/>
</dbReference>
<dbReference type="InterPro" id="IPR001714">
    <property type="entry name" value="Pept_M24_MAP"/>
</dbReference>
<feature type="binding site" evidence="6">
    <location>
        <position position="307"/>
    </location>
    <ligand>
        <name>a divalent metal cation</name>
        <dbReference type="ChEBI" id="CHEBI:60240"/>
        <label>1</label>
    </ligand>
</feature>
<comment type="caution">
    <text evidence="10">The sequence shown here is derived from an EMBL/GenBank/DDBJ whole genome shotgun (WGS) entry which is preliminary data.</text>
</comment>
<feature type="binding site" evidence="6">
    <location>
        <position position="179"/>
    </location>
    <ligand>
        <name>a divalent metal cation</name>
        <dbReference type="ChEBI" id="CHEBI:60240"/>
        <label>2</label>
        <note>catalytic</note>
    </ligand>
</feature>
<proteinExistence type="inferred from homology"/>
<dbReference type="InterPro" id="IPR000994">
    <property type="entry name" value="Pept_M24"/>
</dbReference>
<dbReference type="PANTHER" id="PTHR43330">
    <property type="entry name" value="METHIONINE AMINOPEPTIDASE"/>
    <property type="match status" value="1"/>
</dbReference>
<dbReference type="SUPFAM" id="SSF55920">
    <property type="entry name" value="Creatinase/aminopeptidase"/>
    <property type="match status" value="1"/>
</dbReference>
<evidence type="ECO:0000256" key="1">
    <source>
        <dbReference type="ARBA" id="ARBA00002521"/>
    </source>
</evidence>
<evidence type="ECO:0000256" key="5">
    <source>
        <dbReference type="ARBA" id="ARBA00022801"/>
    </source>
</evidence>
<evidence type="ECO:0000256" key="7">
    <source>
        <dbReference type="RuleBase" id="RU003653"/>
    </source>
</evidence>
<feature type="region of interest" description="Disordered" evidence="8">
    <location>
        <begin position="1"/>
        <end position="49"/>
    </location>
</feature>
<dbReference type="GO" id="GO:0004177">
    <property type="term" value="F:aminopeptidase activity"/>
    <property type="evidence" value="ECO:0007669"/>
    <property type="project" value="UniProtKB-KW"/>
</dbReference>
<comment type="catalytic activity">
    <reaction evidence="6 7">
        <text>Release of N-terminal amino acids, preferentially methionine, from peptides and arylamides.</text>
        <dbReference type="EC" id="3.4.11.18"/>
    </reaction>
</comment>
<feature type="binding site" evidence="6">
    <location>
        <position position="276"/>
    </location>
    <ligand>
        <name>a divalent metal cation</name>
        <dbReference type="ChEBI" id="CHEBI:60240"/>
        <label>2</label>
        <note>catalytic</note>
    </ligand>
</feature>
<feature type="domain" description="Peptidase M24" evidence="9">
    <location>
        <begin position="86"/>
        <end position="314"/>
    </location>
</feature>
<reference evidence="11" key="1">
    <citation type="journal article" date="2019" name="Int. J. Syst. Evol. Microbiol.">
        <title>The Global Catalogue of Microorganisms (GCM) 10K type strain sequencing project: providing services to taxonomists for standard genome sequencing and annotation.</title>
        <authorList>
            <consortium name="The Broad Institute Genomics Platform"/>
            <consortium name="The Broad Institute Genome Sequencing Center for Infectious Disease"/>
            <person name="Wu L."/>
            <person name="Ma J."/>
        </authorList>
    </citation>
    <scope>NUCLEOTIDE SEQUENCE [LARGE SCALE GENOMIC DNA]</scope>
    <source>
        <strain evidence="11">CGMCC 1.7064</strain>
    </source>
</reference>
<keyword evidence="5 6" id="KW-0378">Hydrolase</keyword>
<evidence type="ECO:0000256" key="6">
    <source>
        <dbReference type="HAMAP-Rule" id="MF_01974"/>
    </source>
</evidence>
<dbReference type="NCBIfam" id="TIGR00500">
    <property type="entry name" value="met_pdase_I"/>
    <property type="match status" value="1"/>
</dbReference>
<comment type="similarity">
    <text evidence="6">Belongs to the peptidase M24A family. Methionine aminopeptidase type 1 subfamily.</text>
</comment>
<evidence type="ECO:0000256" key="2">
    <source>
        <dbReference type="ARBA" id="ARBA00022438"/>
    </source>
</evidence>
<evidence type="ECO:0000259" key="9">
    <source>
        <dbReference type="Pfam" id="PF00557"/>
    </source>
</evidence>
<dbReference type="Gene3D" id="3.90.230.10">
    <property type="entry name" value="Creatinase/methionine aminopeptidase superfamily"/>
    <property type="match status" value="1"/>
</dbReference>
<evidence type="ECO:0000256" key="4">
    <source>
        <dbReference type="ARBA" id="ARBA00022723"/>
    </source>
</evidence>
<organism evidence="10 11">
    <name type="scientific">Citricoccus zhacaiensis</name>
    <dbReference type="NCBI Taxonomy" id="489142"/>
    <lineage>
        <taxon>Bacteria</taxon>
        <taxon>Bacillati</taxon>
        <taxon>Actinomycetota</taxon>
        <taxon>Actinomycetes</taxon>
        <taxon>Micrococcales</taxon>
        <taxon>Micrococcaceae</taxon>
        <taxon>Citricoccus</taxon>
    </lineage>
</organism>
<name>A0ABQ2M598_9MICC</name>
<keyword evidence="3 6" id="KW-0645">Protease</keyword>
<feature type="binding site" evidence="6">
    <location>
        <position position="307"/>
    </location>
    <ligand>
        <name>a divalent metal cation</name>
        <dbReference type="ChEBI" id="CHEBI:60240"/>
        <label>2</label>
        <note>catalytic</note>
    </ligand>
</feature>
<feature type="binding site" evidence="6">
    <location>
        <position position="168"/>
    </location>
    <ligand>
        <name>a divalent metal cation</name>
        <dbReference type="ChEBI" id="CHEBI:60240"/>
        <label>1</label>
    </ligand>
</feature>
<feature type="compositionally biased region" description="Polar residues" evidence="8">
    <location>
        <begin position="1"/>
        <end position="12"/>
    </location>
</feature>
<feature type="binding site" evidence="6">
    <location>
        <position position="151"/>
    </location>
    <ligand>
        <name>substrate</name>
    </ligand>
</feature>
<dbReference type="CDD" id="cd01086">
    <property type="entry name" value="MetAP1"/>
    <property type="match status" value="1"/>
</dbReference>
<sequence>MSHSPQTNTRPASTDPAPPTSHNGPVPEGPVRGEPGSKAPVGTLTPGVVGPALPVPAHIQRPEYVGRTTADEGNGSDVYDAEGIAKIRAAGRIAAQAMEEAARHIAPGVTTAELDRIAHEFICDHGAYPSCLGYKGFPKAICTSLNEVICHGIPDDTVLEDGDIINLDITAYLDGHHGDHNMTYLVGTVDEESRLLVERTHEAMMRGIKAVKPGREINVIGRAIESYAKRYGYGVVRDFIGHGVGREFHSGLVIPHFDAAPAHNTVMVPGMVFTIEPMITLGTIRWDMWDDDWTVVTRDRQRTAQFEHTLVVTDDGADILTLP</sequence>
<evidence type="ECO:0000313" key="10">
    <source>
        <dbReference type="EMBL" id="GGO46902.1"/>
    </source>
</evidence>
<dbReference type="PRINTS" id="PR00599">
    <property type="entry name" value="MAPEPTIDASE"/>
</dbReference>
<dbReference type="PROSITE" id="PS00680">
    <property type="entry name" value="MAP_1"/>
    <property type="match status" value="1"/>
</dbReference>
<dbReference type="Pfam" id="PF00557">
    <property type="entry name" value="Peptidase_M24"/>
    <property type="match status" value="1"/>
</dbReference>
<evidence type="ECO:0000313" key="11">
    <source>
        <dbReference type="Proteomes" id="UP000642509"/>
    </source>
</evidence>
<keyword evidence="2 6" id="KW-0031">Aminopeptidase</keyword>
<feature type="binding site" evidence="6">
    <location>
        <position position="179"/>
    </location>
    <ligand>
        <name>a divalent metal cation</name>
        <dbReference type="ChEBI" id="CHEBI:60240"/>
        <label>1</label>
    </ligand>
</feature>
<dbReference type="InterPro" id="IPR002467">
    <property type="entry name" value="Pept_M24A_MAP1"/>
</dbReference>
<keyword evidence="11" id="KW-1185">Reference proteome</keyword>
<dbReference type="InterPro" id="IPR036005">
    <property type="entry name" value="Creatinase/aminopeptidase-like"/>
</dbReference>
<keyword evidence="4 6" id="KW-0479">Metal-binding</keyword>
<dbReference type="EMBL" id="BMLQ01000006">
    <property type="protein sequence ID" value="GGO46902.1"/>
    <property type="molecule type" value="Genomic_DNA"/>
</dbReference>
<evidence type="ECO:0000256" key="8">
    <source>
        <dbReference type="SAM" id="MobiDB-lite"/>
    </source>
</evidence>
<comment type="function">
    <text evidence="1 6">Removes the N-terminal methionine from nascent proteins. The N-terminal methionine is often cleaved when the second residue in the primary sequence is small and uncharged (Met-Ala-, Cys, Gly, Pro, Ser, Thr, or Val). Requires deformylation of the N(alpha)-formylated initiator methionine before it can be hydrolyzed.</text>
</comment>
<comment type="subunit">
    <text evidence="6">Monomer.</text>
</comment>
<gene>
    <name evidence="6 10" type="primary">map</name>
    <name evidence="10" type="ORF">GCM10010977_22950</name>
</gene>